<dbReference type="Proteomes" id="UP000516422">
    <property type="component" value="Plasmid pSGRIFU1"/>
</dbReference>
<proteinExistence type="predicted"/>
<gene>
    <name evidence="2" type="primary">ycaC</name>
    <name evidence="2" type="ORF">HEP81_07888</name>
</gene>
<dbReference type="KEGG" id="sgf:HEP81_07888"/>
<dbReference type="EC" id="4.-.-.-" evidence="2"/>
<keyword evidence="2" id="KW-0456">Lyase</keyword>
<dbReference type="InterPro" id="IPR036380">
    <property type="entry name" value="Isochorismatase-like_sf"/>
</dbReference>
<organism evidence="2 3">
    <name type="scientific">Streptomyces griseofuscus</name>
    <dbReference type="NCBI Taxonomy" id="146922"/>
    <lineage>
        <taxon>Bacteria</taxon>
        <taxon>Bacillati</taxon>
        <taxon>Actinomycetota</taxon>
        <taxon>Actinomycetes</taxon>
        <taxon>Kitasatosporales</taxon>
        <taxon>Streptomycetaceae</taxon>
        <taxon>Streptomyces</taxon>
    </lineage>
</organism>
<dbReference type="InterPro" id="IPR000868">
    <property type="entry name" value="Isochorismatase-like_dom"/>
</dbReference>
<keyword evidence="2" id="KW-0378">Hydrolase</keyword>
<dbReference type="Gene3D" id="3.40.50.850">
    <property type="entry name" value="Isochorismatase-like"/>
    <property type="match status" value="1"/>
</dbReference>
<dbReference type="PANTHER" id="PTHR14119">
    <property type="entry name" value="HYDROLASE"/>
    <property type="match status" value="1"/>
</dbReference>
<reference evidence="2 3" key="1">
    <citation type="submission" date="2020-04" db="EMBL/GenBank/DDBJ databases">
        <title>Characterization and engineering of Streptomyces griseofuscus DSM40191 as a potential heterologous host for expression of BGCs.</title>
        <authorList>
            <person name="Gren T."/>
            <person name="Whitford C.M."/>
            <person name="Mohite O.S."/>
            <person name="Joergensen T.S."/>
            <person name="Nielsen J.B."/>
            <person name="Lee S.Y."/>
            <person name="Weber T."/>
        </authorList>
    </citation>
    <scope>NUCLEOTIDE SEQUENCE [LARGE SCALE GENOMIC DNA]</scope>
    <source>
        <strain evidence="2 3">DSM 40191</strain>
        <plasmid evidence="2 3">pSGRIFU1</plasmid>
    </source>
</reference>
<name>A0A7H1QCT6_9ACTN</name>
<geneLocation type="plasmid" evidence="2 3">
    <name>pSGRIFU1</name>
</geneLocation>
<dbReference type="AlphaFoldDB" id="A0A7H1QCT6"/>
<protein>
    <submittedName>
        <fullName evidence="2">Putative hydrolase YcaC</fullName>
        <ecNumber evidence="2">4.-.-.-</ecNumber>
    </submittedName>
</protein>
<dbReference type="PANTHER" id="PTHR14119:SF3">
    <property type="entry name" value="ISOCHORISMATASE DOMAIN-CONTAINING PROTEIN 2"/>
    <property type="match status" value="1"/>
</dbReference>
<dbReference type="GeneID" id="91467374"/>
<evidence type="ECO:0000313" key="2">
    <source>
        <dbReference type="EMBL" id="QNT98116.1"/>
    </source>
</evidence>
<dbReference type="SUPFAM" id="SSF52499">
    <property type="entry name" value="Isochorismatase-like hydrolases"/>
    <property type="match status" value="1"/>
</dbReference>
<feature type="domain" description="Isochorismatase-like" evidence="1">
    <location>
        <begin position="8"/>
        <end position="155"/>
    </location>
</feature>
<dbReference type="Pfam" id="PF00857">
    <property type="entry name" value="Isochorismatase"/>
    <property type="match status" value="1"/>
</dbReference>
<dbReference type="CDD" id="cd01012">
    <property type="entry name" value="YcaC_related"/>
    <property type="match status" value="1"/>
</dbReference>
<dbReference type="EMBL" id="CP051007">
    <property type="protein sequence ID" value="QNT98116.1"/>
    <property type="molecule type" value="Genomic_DNA"/>
</dbReference>
<sequence>MLVRADKTAVVLFDMQLELIPLLLEGTQLLHNTCWVAEVAREFDLPLLLTEHKKLGGLSLSLHEAAEDAPRLPKEHFDFLREEPIARHVADTGREQYVLAGAETHVVVLQSALSLLEQGKTVFVLADTVSARNQADHELGLARLRQLGVHLITREMFFFELIRNSEDGRYLELAKKYLDGRYIR</sequence>
<accession>A0A7H1QCT6</accession>
<dbReference type="RefSeq" id="WP_011113092.1">
    <property type="nucleotide sequence ID" value="NZ_CP051007.1"/>
</dbReference>
<evidence type="ECO:0000313" key="3">
    <source>
        <dbReference type="Proteomes" id="UP000516422"/>
    </source>
</evidence>
<evidence type="ECO:0000259" key="1">
    <source>
        <dbReference type="Pfam" id="PF00857"/>
    </source>
</evidence>
<dbReference type="InterPro" id="IPR050993">
    <property type="entry name" value="Isochorismatase_domain"/>
</dbReference>
<dbReference type="GO" id="GO:0016829">
    <property type="term" value="F:lyase activity"/>
    <property type="evidence" value="ECO:0007669"/>
    <property type="project" value="UniProtKB-KW"/>
</dbReference>
<keyword evidence="2" id="KW-0614">Plasmid</keyword>
<dbReference type="GO" id="GO:0016787">
    <property type="term" value="F:hydrolase activity"/>
    <property type="evidence" value="ECO:0007669"/>
    <property type="project" value="UniProtKB-KW"/>
</dbReference>